<organism evidence="1 2">
    <name type="scientific">Catharanthus roseus</name>
    <name type="common">Madagascar periwinkle</name>
    <name type="synonym">Vinca rosea</name>
    <dbReference type="NCBI Taxonomy" id="4058"/>
    <lineage>
        <taxon>Eukaryota</taxon>
        <taxon>Viridiplantae</taxon>
        <taxon>Streptophyta</taxon>
        <taxon>Embryophyta</taxon>
        <taxon>Tracheophyta</taxon>
        <taxon>Spermatophyta</taxon>
        <taxon>Magnoliopsida</taxon>
        <taxon>eudicotyledons</taxon>
        <taxon>Gunneridae</taxon>
        <taxon>Pentapetalae</taxon>
        <taxon>asterids</taxon>
        <taxon>lamiids</taxon>
        <taxon>Gentianales</taxon>
        <taxon>Apocynaceae</taxon>
        <taxon>Rauvolfioideae</taxon>
        <taxon>Vinceae</taxon>
        <taxon>Catharanthinae</taxon>
        <taxon>Catharanthus</taxon>
    </lineage>
</organism>
<accession>A0ACC0CCX2</accession>
<comment type="caution">
    <text evidence="1">The sequence shown here is derived from an EMBL/GenBank/DDBJ whole genome shotgun (WGS) entry which is preliminary data.</text>
</comment>
<gene>
    <name evidence="1" type="ORF">M9H77_03962</name>
</gene>
<sequence>MSNEKSCTKSSRRGDLTISPVDQAAQPQKWRSIPRPGGPGRSRSKGCFDNNLSTSKASKGLEEVVKSISPHSAKRNLKKWEQKWRKKREKAKINSDFKNLGGVLEHFWGYGWESLVTMTRDYYPNLFREFYANIFFKSDRYKIDITTSVKIVQIYLDRAILVQILGIPNKGHSVFYERASTNIFADPNWVYSKALARFGVQAQM</sequence>
<name>A0ACC0CCX2_CATRO</name>
<dbReference type="EMBL" id="CM044701">
    <property type="protein sequence ID" value="KAI5682734.1"/>
    <property type="molecule type" value="Genomic_DNA"/>
</dbReference>
<reference evidence="2" key="1">
    <citation type="journal article" date="2023" name="Nat. Plants">
        <title>Single-cell RNA sequencing provides a high-resolution roadmap for understanding the multicellular compartmentation of specialized metabolism.</title>
        <authorList>
            <person name="Sun S."/>
            <person name="Shen X."/>
            <person name="Li Y."/>
            <person name="Li Y."/>
            <person name="Wang S."/>
            <person name="Li R."/>
            <person name="Zhang H."/>
            <person name="Shen G."/>
            <person name="Guo B."/>
            <person name="Wei J."/>
            <person name="Xu J."/>
            <person name="St-Pierre B."/>
            <person name="Chen S."/>
            <person name="Sun C."/>
        </authorList>
    </citation>
    <scope>NUCLEOTIDE SEQUENCE [LARGE SCALE GENOMIC DNA]</scope>
</reference>
<dbReference type="Proteomes" id="UP001060085">
    <property type="component" value="Linkage Group LG01"/>
</dbReference>
<evidence type="ECO:0000313" key="1">
    <source>
        <dbReference type="EMBL" id="KAI5682734.1"/>
    </source>
</evidence>
<proteinExistence type="predicted"/>
<evidence type="ECO:0000313" key="2">
    <source>
        <dbReference type="Proteomes" id="UP001060085"/>
    </source>
</evidence>
<protein>
    <submittedName>
        <fullName evidence="1">Uncharacterized protein</fullName>
    </submittedName>
</protein>
<keyword evidence="2" id="KW-1185">Reference proteome</keyword>